<reference evidence="1 2" key="1">
    <citation type="journal article" date="2014" name="Genome Announc.">
        <title>Complete Genome Sequence of Polychlorinated Biphenyl Degrader Comamonas testosteroni TK102 (NBRC 109938).</title>
        <authorList>
            <person name="Fukuda K."/>
            <person name="Hosoyama A."/>
            <person name="Tsuchikane K."/>
            <person name="Ohji S."/>
            <person name="Yamazoe A."/>
            <person name="Fujita N."/>
            <person name="Shintani M."/>
            <person name="Kimbara K."/>
        </authorList>
    </citation>
    <scope>NUCLEOTIDE SEQUENCE [LARGE SCALE GENOMIC DNA]</scope>
    <source>
        <strain evidence="1">TK102</strain>
    </source>
</reference>
<dbReference type="KEGG" id="ctes:O987_09600"/>
<name>A0A076PQX0_COMTE</name>
<evidence type="ECO:0000313" key="2">
    <source>
        <dbReference type="Proteomes" id="UP000028782"/>
    </source>
</evidence>
<dbReference type="EMBL" id="CP006704">
    <property type="protein sequence ID" value="AIJ46045.1"/>
    <property type="molecule type" value="Genomic_DNA"/>
</dbReference>
<dbReference type="Proteomes" id="UP000028782">
    <property type="component" value="Chromosome"/>
</dbReference>
<accession>A0A076PQX0</accession>
<organism evidence="1 2">
    <name type="scientific">Comamonas testosteroni TK102</name>
    <dbReference type="NCBI Taxonomy" id="1392005"/>
    <lineage>
        <taxon>Bacteria</taxon>
        <taxon>Pseudomonadati</taxon>
        <taxon>Pseudomonadota</taxon>
        <taxon>Betaproteobacteria</taxon>
        <taxon>Burkholderiales</taxon>
        <taxon>Comamonadaceae</taxon>
        <taxon>Comamonas</taxon>
    </lineage>
</organism>
<evidence type="ECO:0000313" key="1">
    <source>
        <dbReference type="EMBL" id="AIJ46045.1"/>
    </source>
</evidence>
<protein>
    <submittedName>
        <fullName evidence="1">Uncharacterized protein</fullName>
    </submittedName>
</protein>
<sequence>MWPDIGLQKRNVFLLESAFKPPQLAEVFRIDTQYRLLLKTSQREVPQLDSRQG</sequence>
<dbReference type="HOGENOM" id="CLU_3060500_0_0_4"/>
<gene>
    <name evidence="1" type="ORF">O987_09600</name>
</gene>
<dbReference type="AlphaFoldDB" id="A0A076PQX0"/>
<proteinExistence type="predicted"/>